<dbReference type="AlphaFoldDB" id="A0A265UX65"/>
<evidence type="ECO:0000256" key="1">
    <source>
        <dbReference type="SAM" id="MobiDB-lite"/>
    </source>
</evidence>
<gene>
    <name evidence="3" type="ORF">CA834_04600</name>
</gene>
<organism evidence="3 4">
    <name type="scientific">Winogradskyella aurantia</name>
    <dbReference type="NCBI Taxonomy" id="1915063"/>
    <lineage>
        <taxon>Bacteria</taxon>
        <taxon>Pseudomonadati</taxon>
        <taxon>Bacteroidota</taxon>
        <taxon>Flavobacteriia</taxon>
        <taxon>Flavobacteriales</taxon>
        <taxon>Flavobacteriaceae</taxon>
        <taxon>Winogradskyella</taxon>
    </lineage>
</organism>
<feature type="transmembrane region" description="Helical" evidence="2">
    <location>
        <begin position="7"/>
        <end position="24"/>
    </location>
</feature>
<keyword evidence="4" id="KW-1185">Reference proteome</keyword>
<evidence type="ECO:0000256" key="2">
    <source>
        <dbReference type="SAM" id="Phobius"/>
    </source>
</evidence>
<dbReference type="EMBL" id="NGJN01000002">
    <property type="protein sequence ID" value="OZV69904.1"/>
    <property type="molecule type" value="Genomic_DNA"/>
</dbReference>
<reference evidence="3 4" key="1">
    <citation type="submission" date="2017-05" db="EMBL/GenBank/DDBJ databases">
        <title>The draft genome sequence of Idiomarina salinarum WNB302.</title>
        <authorList>
            <person name="Sun Y."/>
            <person name="Chen B."/>
            <person name="Du Z."/>
        </authorList>
    </citation>
    <scope>NUCLEOTIDE SEQUENCE [LARGE SCALE GENOMIC DNA]</scope>
    <source>
        <strain evidence="3 4">WNB302</strain>
    </source>
</reference>
<evidence type="ECO:0000313" key="4">
    <source>
        <dbReference type="Proteomes" id="UP000216840"/>
    </source>
</evidence>
<proteinExistence type="predicted"/>
<protein>
    <submittedName>
        <fullName evidence="3">Uncharacterized protein</fullName>
    </submittedName>
</protein>
<feature type="transmembrane region" description="Helical" evidence="2">
    <location>
        <begin position="30"/>
        <end position="47"/>
    </location>
</feature>
<name>A0A265UX65_9FLAO</name>
<accession>A0A265UX65</accession>
<sequence length="75" mass="8599">MTFSRTINFIFIVIGGAIAIYAQAEERQNTYLLIGGIVLLMLGIYRMSRNIPSKYDKEEETSFIKSEDSDEDTNR</sequence>
<comment type="caution">
    <text evidence="3">The sequence shown here is derived from an EMBL/GenBank/DDBJ whole genome shotgun (WGS) entry which is preliminary data.</text>
</comment>
<keyword evidence="2" id="KW-0812">Transmembrane</keyword>
<keyword evidence="2" id="KW-0472">Membrane</keyword>
<feature type="region of interest" description="Disordered" evidence="1">
    <location>
        <begin position="55"/>
        <end position="75"/>
    </location>
</feature>
<dbReference type="OrthoDB" id="1449787at2"/>
<dbReference type="Proteomes" id="UP000216840">
    <property type="component" value="Unassembled WGS sequence"/>
</dbReference>
<dbReference type="RefSeq" id="WP_094967495.1">
    <property type="nucleotide sequence ID" value="NZ_NGJN01000002.1"/>
</dbReference>
<keyword evidence="2" id="KW-1133">Transmembrane helix</keyword>
<evidence type="ECO:0000313" key="3">
    <source>
        <dbReference type="EMBL" id="OZV69904.1"/>
    </source>
</evidence>